<proteinExistence type="predicted"/>
<dbReference type="AlphaFoldDB" id="A0A561TK36"/>
<reference evidence="1 2" key="1">
    <citation type="submission" date="2019-06" db="EMBL/GenBank/DDBJ databases">
        <title>Sequencing the genomes of 1000 actinobacteria strains.</title>
        <authorList>
            <person name="Klenk H.-P."/>
        </authorList>
    </citation>
    <scope>NUCLEOTIDE SEQUENCE [LARGE SCALE GENOMIC DNA]</scope>
    <source>
        <strain evidence="1 2">DSM 41695</strain>
    </source>
</reference>
<protein>
    <submittedName>
        <fullName evidence="1">Uncharacterized protein</fullName>
    </submittedName>
</protein>
<accession>A0A561TK36</accession>
<keyword evidence="2" id="KW-1185">Reference proteome</keyword>
<sequence length="92" mass="10280">MTAMDPLVPALAGLVVDVVWFLDSCEDDEVDPDAAVKMMESVGWTLLRLPPDQRDRFLRVLADLAEAEPDPARREFLESFPFACGLVEEEEA</sequence>
<dbReference type="RefSeq" id="WP_145869192.1">
    <property type="nucleotide sequence ID" value="NZ_BNCE01000007.1"/>
</dbReference>
<dbReference type="OrthoDB" id="3698007at2"/>
<name>A0A561TK36_9ACTN</name>
<comment type="caution">
    <text evidence="1">The sequence shown here is derived from an EMBL/GenBank/DDBJ whole genome shotgun (WGS) entry which is preliminary data.</text>
</comment>
<dbReference type="Proteomes" id="UP000316603">
    <property type="component" value="Unassembled WGS sequence"/>
</dbReference>
<dbReference type="EMBL" id="VIWV01000001">
    <property type="protein sequence ID" value="TWF87422.1"/>
    <property type="molecule type" value="Genomic_DNA"/>
</dbReference>
<gene>
    <name evidence="1" type="ORF">FHX78_114431</name>
</gene>
<organism evidence="1 2">
    <name type="scientific">Streptomyces capillispiralis</name>
    <dbReference type="NCBI Taxonomy" id="68182"/>
    <lineage>
        <taxon>Bacteria</taxon>
        <taxon>Bacillati</taxon>
        <taxon>Actinomycetota</taxon>
        <taxon>Actinomycetes</taxon>
        <taxon>Kitasatosporales</taxon>
        <taxon>Streptomycetaceae</taxon>
        <taxon>Streptomyces</taxon>
    </lineage>
</organism>
<evidence type="ECO:0000313" key="1">
    <source>
        <dbReference type="EMBL" id="TWF87422.1"/>
    </source>
</evidence>
<evidence type="ECO:0000313" key="2">
    <source>
        <dbReference type="Proteomes" id="UP000316603"/>
    </source>
</evidence>